<dbReference type="SMART" id="SM00918">
    <property type="entry name" value="Lig_chan-Glu_bd"/>
    <property type="match status" value="1"/>
</dbReference>
<dbReference type="FunFam" id="3.40.190.10:FF:000060">
    <property type="entry name" value="Glutamate receptor ionotropic, kainate 1"/>
    <property type="match status" value="1"/>
</dbReference>
<dbReference type="GO" id="GO:0005230">
    <property type="term" value="F:extracellular ligand-gated monoatomic ion channel activity"/>
    <property type="evidence" value="ECO:0007669"/>
    <property type="project" value="UniProtKB-ARBA"/>
</dbReference>
<evidence type="ECO:0000259" key="22">
    <source>
        <dbReference type="SMART" id="SM00918"/>
    </source>
</evidence>
<dbReference type="GO" id="GO:0045211">
    <property type="term" value="C:postsynaptic membrane"/>
    <property type="evidence" value="ECO:0007669"/>
    <property type="project" value="UniProtKB-SubCell"/>
</dbReference>
<evidence type="ECO:0000256" key="3">
    <source>
        <dbReference type="ARBA" id="ARBA00022475"/>
    </source>
</evidence>
<dbReference type="FunFam" id="1.10.287.70:FF:000064">
    <property type="entry name" value="Glutamate receptor ionotropic, kainate"/>
    <property type="match status" value="1"/>
</dbReference>
<accession>V4B189</accession>
<dbReference type="InterPro" id="IPR001828">
    <property type="entry name" value="ANF_lig-bd_rcpt"/>
</dbReference>
<dbReference type="Gene3D" id="3.40.190.10">
    <property type="entry name" value="Periplasmic binding protein-like II"/>
    <property type="match status" value="2"/>
</dbReference>
<evidence type="ECO:0000256" key="9">
    <source>
        <dbReference type="ARBA" id="ARBA00023136"/>
    </source>
</evidence>
<gene>
    <name evidence="23" type="ORF">LOTGIDRAFT_213260</name>
</gene>
<evidence type="ECO:0000313" key="24">
    <source>
        <dbReference type="Proteomes" id="UP000030746"/>
    </source>
</evidence>
<evidence type="ECO:0000259" key="21">
    <source>
        <dbReference type="SMART" id="SM00079"/>
    </source>
</evidence>
<dbReference type="Pfam" id="PF10613">
    <property type="entry name" value="Lig_chan-Glu_bd"/>
    <property type="match status" value="1"/>
</dbReference>
<dbReference type="OrthoDB" id="5984008at2759"/>
<dbReference type="GO" id="GO:0007166">
    <property type="term" value="P:cell surface receptor signaling pathway"/>
    <property type="evidence" value="ECO:0007669"/>
    <property type="project" value="UniProtKB-ARBA"/>
</dbReference>
<evidence type="ECO:0000256" key="19">
    <source>
        <dbReference type="PIRSR" id="PIRSR601508-3"/>
    </source>
</evidence>
<feature type="transmembrane region" description="Helical" evidence="20">
    <location>
        <begin position="544"/>
        <end position="566"/>
    </location>
</feature>
<comment type="similarity">
    <text evidence="1">Belongs to the glutamate-gated ion channel (TC 1.A.10.1) family.</text>
</comment>
<evidence type="ECO:0000256" key="20">
    <source>
        <dbReference type="SAM" id="Phobius"/>
    </source>
</evidence>
<dbReference type="InterPro" id="IPR015683">
    <property type="entry name" value="Ionotropic_Glu_rcpt"/>
</dbReference>
<evidence type="ECO:0000256" key="7">
    <source>
        <dbReference type="ARBA" id="ARBA00023018"/>
    </source>
</evidence>
<dbReference type="PANTHER" id="PTHR18966">
    <property type="entry name" value="IONOTROPIC GLUTAMATE RECEPTOR"/>
    <property type="match status" value="1"/>
</dbReference>
<feature type="binding site" evidence="17">
    <location>
        <position position="427"/>
    </location>
    <ligand>
        <name>L-glutamate</name>
        <dbReference type="ChEBI" id="CHEBI:29985"/>
    </ligand>
</feature>
<feature type="disulfide bond" evidence="19">
    <location>
        <begin position="657"/>
        <end position="712"/>
    </location>
</feature>
<evidence type="ECO:0000256" key="13">
    <source>
        <dbReference type="ARBA" id="ARBA00023286"/>
    </source>
</evidence>
<dbReference type="KEGG" id="lgi:LOTGIDRAFT_213260"/>
<dbReference type="InterPro" id="IPR019594">
    <property type="entry name" value="Glu/Gly-bd"/>
</dbReference>
<evidence type="ECO:0000256" key="11">
    <source>
        <dbReference type="ARBA" id="ARBA00023180"/>
    </source>
</evidence>
<keyword evidence="10" id="KW-0675">Receptor</keyword>
<evidence type="ECO:0000256" key="4">
    <source>
        <dbReference type="ARBA" id="ARBA00022692"/>
    </source>
</evidence>
<evidence type="ECO:0000256" key="6">
    <source>
        <dbReference type="ARBA" id="ARBA00022989"/>
    </source>
</evidence>
<proteinExistence type="inferred from homology"/>
<keyword evidence="19" id="KW-1015">Disulfide bond</keyword>
<evidence type="ECO:0000256" key="17">
    <source>
        <dbReference type="PIRSR" id="PIRSR601508-1"/>
    </source>
</evidence>
<dbReference type="InterPro" id="IPR028082">
    <property type="entry name" value="Peripla_BP_I"/>
</dbReference>
<sequence length="822" mass="93752">MSSGCITVIGISSRDMLPIISSHVHNNGIPFISINNPANPFDGADSQYEFYIKPSTSRAVCDMIDYFEWEKIYYFYDNDEALSRMEATTDYLHQIYIPPEVDIRHVFNVYETYETIKNLHMVDRGMIIRIVLDLIPQNAEIFLNKLMNDKKVLKMRFHILLPHVNMKELNLTVLNIGGVNVTGFELQREGHYFNSSLNLSQVSWFHSYSFENALAMDSVELFTKSIEKLQKIHGSLSLFRNLSGWSDSLTTDEISCIDDGTRLWLYRRTLAETMSKMDLRNGHTGRIVFNKAGQRTNFTLDVKQVTMYRGIHAVRFYCYRPQGPEPILDKANRKIDNRTRIVVSIEEAPYIEYREYPSYGRPIVGSDRFTGYCAELGERVSRIVNYDYHIRYVKDNTYGKIKEDGSWTGIIGELIRHEADLAIAPLTITSKREQVLDFTKPYMSLGISIMIKKPEDVSPHVFSFMEPLSSEIWLCTAFAFIGVSVVLFLVSRFSAIEWQVEGTDKKIHNDFTIGNSMWFSLGAFMQQGCDVLPKSVSGRMVTSVWWFFTLIIISSYTANLAAHLTFMRLSTPIKSAEDLAKQTEIKYGTLSSGSTMDFFNGSKVNLFQRMWSYMTSQPSVFYARTEDGIQRVRNSSGKYAFLIESTTSEYYNNRAPCDTMKVGSNLDSKGYGIATPMGSDIRDMLTLAILNLREHGVLEEMRKHWWLSKGECPVEKKLKDSAENSLTLVKVAGIFYILIVGLALSVVAAVLEFLYKTKIDSRKQNVSFKSEARSKFRLSISGHSDDDSTGVRTPLRTATTFSYTGYDTGSRNRRAGKTHTIV</sequence>
<dbReference type="SMART" id="SM00079">
    <property type="entry name" value="PBPe"/>
    <property type="match status" value="1"/>
</dbReference>
<keyword evidence="6 20" id="KW-1133">Transmembrane helix</keyword>
<feature type="site" description="Crucial to convey clamshell closure to channel opening" evidence="18">
    <location>
        <position position="573"/>
    </location>
</feature>
<comment type="subcellular location">
    <subcellularLocation>
        <location evidence="15">Postsynaptic cell membrane</location>
        <topology evidence="15">Multi-pass membrane protein</topology>
    </subcellularLocation>
</comment>
<keyword evidence="14" id="KW-0407">Ion channel</keyword>
<dbReference type="Gene3D" id="1.10.287.70">
    <property type="match status" value="1"/>
</dbReference>
<dbReference type="Proteomes" id="UP000030746">
    <property type="component" value="Unassembled WGS sequence"/>
</dbReference>
<dbReference type="GeneID" id="20246417"/>
<keyword evidence="11" id="KW-0325">Glycoprotein</keyword>
<feature type="binding site" evidence="17">
    <location>
        <position position="595"/>
    </location>
    <ligand>
        <name>L-glutamate</name>
        <dbReference type="ChEBI" id="CHEBI:29985"/>
    </ligand>
</feature>
<evidence type="ECO:0000256" key="5">
    <source>
        <dbReference type="ARBA" id="ARBA00022729"/>
    </source>
</evidence>
<dbReference type="Pfam" id="PF00060">
    <property type="entry name" value="Lig_chan"/>
    <property type="match status" value="1"/>
</dbReference>
<name>V4B189_LOTGI</name>
<dbReference type="InterPro" id="IPR001508">
    <property type="entry name" value="Iono_Glu_rcpt_met"/>
</dbReference>
<feature type="domain" description="Ionotropic glutamate receptor C-terminal" evidence="21">
    <location>
        <begin position="339"/>
        <end position="708"/>
    </location>
</feature>
<evidence type="ECO:0000256" key="10">
    <source>
        <dbReference type="ARBA" id="ARBA00023170"/>
    </source>
</evidence>
<keyword evidence="24" id="KW-1185">Reference proteome</keyword>
<reference evidence="23 24" key="1">
    <citation type="journal article" date="2013" name="Nature">
        <title>Insights into bilaterian evolution from three spiralian genomes.</title>
        <authorList>
            <person name="Simakov O."/>
            <person name="Marletaz F."/>
            <person name="Cho S.J."/>
            <person name="Edsinger-Gonzales E."/>
            <person name="Havlak P."/>
            <person name="Hellsten U."/>
            <person name="Kuo D.H."/>
            <person name="Larsson T."/>
            <person name="Lv J."/>
            <person name="Arendt D."/>
            <person name="Savage R."/>
            <person name="Osoegawa K."/>
            <person name="de Jong P."/>
            <person name="Grimwood J."/>
            <person name="Chapman J.A."/>
            <person name="Shapiro H."/>
            <person name="Aerts A."/>
            <person name="Otillar R.P."/>
            <person name="Terry A.Y."/>
            <person name="Boore J.L."/>
            <person name="Grigoriev I.V."/>
            <person name="Lindberg D.R."/>
            <person name="Seaver E.C."/>
            <person name="Weisblat D.A."/>
            <person name="Putnam N.H."/>
            <person name="Rokhsar D.S."/>
        </authorList>
    </citation>
    <scope>NUCLEOTIDE SEQUENCE [LARGE SCALE GENOMIC DNA]</scope>
</reference>
<dbReference type="GO" id="GO:0004888">
    <property type="term" value="F:transmembrane signaling receptor activity"/>
    <property type="evidence" value="ECO:0007669"/>
    <property type="project" value="UniProtKB-ARBA"/>
</dbReference>
<evidence type="ECO:0000256" key="12">
    <source>
        <dbReference type="ARBA" id="ARBA00023257"/>
    </source>
</evidence>
<dbReference type="STRING" id="225164.V4B189"/>
<dbReference type="EMBL" id="KB200869">
    <property type="protein sequence ID" value="ESP00057.1"/>
    <property type="molecule type" value="Genomic_DNA"/>
</dbReference>
<feature type="binding site" evidence="17">
    <location>
        <position position="644"/>
    </location>
    <ligand>
        <name>L-glutamate</name>
        <dbReference type="ChEBI" id="CHEBI:29985"/>
    </ligand>
</feature>
<keyword evidence="9 20" id="KW-0472">Membrane</keyword>
<evidence type="ECO:0000256" key="15">
    <source>
        <dbReference type="ARBA" id="ARBA00034104"/>
    </source>
</evidence>
<dbReference type="SUPFAM" id="SSF81324">
    <property type="entry name" value="Voltage-gated potassium channels"/>
    <property type="match status" value="1"/>
</dbReference>
<feature type="binding site" evidence="17">
    <location>
        <position position="594"/>
    </location>
    <ligand>
        <name>L-glutamate</name>
        <dbReference type="ChEBI" id="CHEBI:29985"/>
    </ligand>
</feature>
<keyword evidence="3" id="KW-1003">Cell membrane</keyword>
<dbReference type="SUPFAM" id="SSF53822">
    <property type="entry name" value="Periplasmic binding protein-like I"/>
    <property type="match status" value="1"/>
</dbReference>
<dbReference type="Pfam" id="PF01094">
    <property type="entry name" value="ANF_receptor"/>
    <property type="match status" value="1"/>
</dbReference>
<evidence type="ECO:0000256" key="16">
    <source>
        <dbReference type="ARBA" id="ARBA00072754"/>
    </source>
</evidence>
<dbReference type="SUPFAM" id="SSF53850">
    <property type="entry name" value="Periplasmic binding protein-like II"/>
    <property type="match status" value="1"/>
</dbReference>
<keyword evidence="12" id="KW-0628">Postsynaptic cell membrane</keyword>
<keyword evidence="4 20" id="KW-0812">Transmembrane</keyword>
<keyword evidence="7" id="KW-0770">Synapse</keyword>
<dbReference type="CTD" id="20246417"/>
<dbReference type="OMA" id="EIWLCTV"/>
<keyword evidence="8" id="KW-0406">Ion transport</keyword>
<dbReference type="HOGENOM" id="CLU_007257_1_1_1"/>
<feature type="domain" description="Ionotropic glutamate receptor L-glutamate and glycine-binding" evidence="22">
    <location>
        <begin position="349"/>
        <end position="416"/>
    </location>
</feature>
<evidence type="ECO:0000256" key="1">
    <source>
        <dbReference type="ARBA" id="ARBA00008685"/>
    </source>
</evidence>
<dbReference type="GO" id="GO:0034702">
    <property type="term" value="C:monoatomic ion channel complex"/>
    <property type="evidence" value="ECO:0007669"/>
    <property type="project" value="UniProtKB-ARBA"/>
</dbReference>
<dbReference type="RefSeq" id="XP_009049248.1">
    <property type="nucleotide sequence ID" value="XM_009051000.1"/>
</dbReference>
<evidence type="ECO:0000313" key="23">
    <source>
        <dbReference type="EMBL" id="ESP00057.1"/>
    </source>
</evidence>
<dbReference type="PRINTS" id="PR00177">
    <property type="entry name" value="NMDARECEPTOR"/>
</dbReference>
<evidence type="ECO:0000256" key="18">
    <source>
        <dbReference type="PIRSR" id="PIRSR601508-2"/>
    </source>
</evidence>
<protein>
    <recommendedName>
        <fullName evidence="16">Glutamate receptor 1</fullName>
    </recommendedName>
</protein>
<dbReference type="FunFam" id="3.40.190.10:FF:000024">
    <property type="entry name" value="Glutamate receptor, ionotropic, delta 1"/>
    <property type="match status" value="1"/>
</dbReference>
<feature type="transmembrane region" description="Helical" evidence="20">
    <location>
        <begin position="734"/>
        <end position="755"/>
    </location>
</feature>
<keyword evidence="5" id="KW-0732">Signal</keyword>
<dbReference type="InterPro" id="IPR001320">
    <property type="entry name" value="Iontro_rcpt_C"/>
</dbReference>
<keyword evidence="13" id="KW-1071">Ligand-gated ion channel</keyword>
<feature type="binding site" evidence="17">
    <location>
        <position position="425"/>
    </location>
    <ligand>
        <name>L-glutamate</name>
        <dbReference type="ChEBI" id="CHEBI:29985"/>
    </ligand>
</feature>
<feature type="binding site" evidence="17">
    <location>
        <position position="432"/>
    </location>
    <ligand>
        <name>L-glutamate</name>
        <dbReference type="ChEBI" id="CHEBI:29985"/>
    </ligand>
</feature>
<feature type="transmembrane region" description="Helical" evidence="20">
    <location>
        <begin position="471"/>
        <end position="490"/>
    </location>
</feature>
<evidence type="ECO:0000256" key="2">
    <source>
        <dbReference type="ARBA" id="ARBA00022448"/>
    </source>
</evidence>
<evidence type="ECO:0000256" key="14">
    <source>
        <dbReference type="ARBA" id="ARBA00023303"/>
    </source>
</evidence>
<dbReference type="AlphaFoldDB" id="V4B189"/>
<keyword evidence="2" id="KW-0813">Transport</keyword>
<dbReference type="Gene3D" id="3.40.50.2300">
    <property type="match status" value="2"/>
</dbReference>
<evidence type="ECO:0000256" key="8">
    <source>
        <dbReference type="ARBA" id="ARBA00023065"/>
    </source>
</evidence>
<organism evidence="23 24">
    <name type="scientific">Lottia gigantea</name>
    <name type="common">Giant owl limpet</name>
    <dbReference type="NCBI Taxonomy" id="225164"/>
    <lineage>
        <taxon>Eukaryota</taxon>
        <taxon>Metazoa</taxon>
        <taxon>Spiralia</taxon>
        <taxon>Lophotrochozoa</taxon>
        <taxon>Mollusca</taxon>
        <taxon>Gastropoda</taxon>
        <taxon>Patellogastropoda</taxon>
        <taxon>Lottioidea</taxon>
        <taxon>Lottiidae</taxon>
        <taxon>Lottia</taxon>
    </lineage>
</organism>